<dbReference type="InterPro" id="IPR033524">
    <property type="entry name" value="Glu/Leu/Phe/Val_DH_AS"/>
</dbReference>
<dbReference type="RefSeq" id="WP_169209138.1">
    <property type="nucleotide sequence ID" value="NZ_JAATNW010000001.1"/>
</dbReference>
<dbReference type="InterPro" id="IPR006095">
    <property type="entry name" value="Glu/Leu/Phe/Val/Trp_DH"/>
</dbReference>
<dbReference type="Pfam" id="PF02812">
    <property type="entry name" value="ELFV_dehydrog_N"/>
    <property type="match status" value="1"/>
</dbReference>
<feature type="domain" description="Glutamate/phenylalanine/leucine/valine/L-tryptophan dehydrogenase C-terminal" evidence="8">
    <location>
        <begin position="204"/>
        <end position="445"/>
    </location>
</feature>
<dbReference type="Proteomes" id="UP000709336">
    <property type="component" value="Unassembled WGS sequence"/>
</dbReference>
<dbReference type="SUPFAM" id="SSF51735">
    <property type="entry name" value="NAD(P)-binding Rossmann-fold domains"/>
    <property type="match status" value="1"/>
</dbReference>
<evidence type="ECO:0000256" key="7">
    <source>
        <dbReference type="RuleBase" id="RU004417"/>
    </source>
</evidence>
<comment type="similarity">
    <text evidence="2 6 7">Belongs to the Glu/Leu/Phe/Val dehydrogenases family.</text>
</comment>
<comment type="subunit">
    <text evidence="3">Homohexamer.</text>
</comment>
<dbReference type="EMBL" id="JAATNW010000001">
    <property type="protein sequence ID" value="NMH58573.1"/>
    <property type="molecule type" value="Genomic_DNA"/>
</dbReference>
<accession>A0ABX1QZW8</accession>
<evidence type="ECO:0000256" key="5">
    <source>
        <dbReference type="ARBA" id="ARBA00048584"/>
    </source>
</evidence>
<dbReference type="InterPro" id="IPR006096">
    <property type="entry name" value="Glu/Leu/Phe/Val/Trp_DH_C"/>
</dbReference>
<evidence type="ECO:0000313" key="10">
    <source>
        <dbReference type="Proteomes" id="UP000709336"/>
    </source>
</evidence>
<keyword evidence="4 6" id="KW-0560">Oxidoreductase</keyword>
<evidence type="ECO:0000313" key="9">
    <source>
        <dbReference type="EMBL" id="NMH58573.1"/>
    </source>
</evidence>
<comment type="caution">
    <text evidence="9">The sequence shown here is derived from an EMBL/GenBank/DDBJ whole genome shotgun (WGS) entry which is preliminary data.</text>
</comment>
<dbReference type="InterPro" id="IPR014362">
    <property type="entry name" value="Glu_DH"/>
</dbReference>
<evidence type="ECO:0000256" key="3">
    <source>
        <dbReference type="ARBA" id="ARBA00011643"/>
    </source>
</evidence>
<organism evidence="9 10">
    <name type="scientific">Alteromonas ponticola</name>
    <dbReference type="NCBI Taxonomy" id="2720613"/>
    <lineage>
        <taxon>Bacteria</taxon>
        <taxon>Pseudomonadati</taxon>
        <taxon>Pseudomonadota</taxon>
        <taxon>Gammaproteobacteria</taxon>
        <taxon>Alteromonadales</taxon>
        <taxon>Alteromonadaceae</taxon>
        <taxon>Alteromonas/Salinimonas group</taxon>
        <taxon>Alteromonas</taxon>
    </lineage>
</organism>
<dbReference type="NCBIfam" id="NF006929">
    <property type="entry name" value="PRK09414.1"/>
    <property type="match status" value="1"/>
</dbReference>
<evidence type="ECO:0000259" key="8">
    <source>
        <dbReference type="SMART" id="SM00839"/>
    </source>
</evidence>
<gene>
    <name evidence="9" type="primary">gdhA</name>
    <name evidence="9" type="ORF">HCJ96_00855</name>
</gene>
<dbReference type="GO" id="GO:0004354">
    <property type="term" value="F:glutamate dehydrogenase (NADP+) activity"/>
    <property type="evidence" value="ECO:0007669"/>
    <property type="project" value="UniProtKB-EC"/>
</dbReference>
<dbReference type="Gene3D" id="3.40.50.720">
    <property type="entry name" value="NAD(P)-binding Rossmann-like Domain"/>
    <property type="match status" value="1"/>
</dbReference>
<evidence type="ECO:0000256" key="6">
    <source>
        <dbReference type="PIRNR" id="PIRNR000185"/>
    </source>
</evidence>
<dbReference type="PROSITE" id="PS00074">
    <property type="entry name" value="GLFV_DEHYDROGENASE"/>
    <property type="match status" value="1"/>
</dbReference>
<name>A0ABX1QZW8_9ALTE</name>
<comment type="function">
    <text evidence="1">Catalyzes the reversible oxidative deamination of glutamate to alpha-ketoglutarate and ammonia.</text>
</comment>
<dbReference type="PANTHER" id="PTHR43571">
    <property type="entry name" value="NADP-SPECIFIC GLUTAMATE DEHYDROGENASE 1-RELATED"/>
    <property type="match status" value="1"/>
</dbReference>
<evidence type="ECO:0000256" key="2">
    <source>
        <dbReference type="ARBA" id="ARBA00006382"/>
    </source>
</evidence>
<dbReference type="PANTHER" id="PTHR43571:SF1">
    <property type="entry name" value="NADP-SPECIFIC GLUTAMATE DEHYDROGENASE 1-RELATED"/>
    <property type="match status" value="1"/>
</dbReference>
<dbReference type="InterPro" id="IPR046346">
    <property type="entry name" value="Aminoacid_DH-like_N_sf"/>
</dbReference>
<sequence>MAYTSNLDEFKEWITTRYPDQKEYLQATLDIAKDVIPICNANEKYKQWDVFKRLCEPERTIQFCVTWLNDANEIQINKGWRVQHCGLIGPYKGGLRFHPTVNESILKFLAFEQSFKNALTGLPIGGAKGGSDFNPKGRSDYEVMRFCQAFMQELQRHIGPYTDVPAGDINVGSREIGFLYGEYRKINNRFGGAITGKDIEFGGSYVRTEATGFGLIYFLDDVLEHTGTNIKGKRIAVSGAGNVALHAALKATQHGGKVVTLSNSRGTLIHEKGFTEEDLNWVINHKGEPDNILLSLNERIDGDWKADEKPWQTEVDIALPCATQNELIGKDARALISNGCKFVLEGANMPCNDAAQRAFSDAKVVFVPGKASNAGGVALSGLEMSQNATFHKATYKAMNSALKEIMANIHRQCVEEGDEGDYVNYAKGANVAAFRRLADALVAQGV</sequence>
<dbReference type="PRINTS" id="PR00082">
    <property type="entry name" value="GLFDHDRGNASE"/>
</dbReference>
<evidence type="ECO:0000256" key="1">
    <source>
        <dbReference type="ARBA" id="ARBA00003868"/>
    </source>
</evidence>
<dbReference type="SMART" id="SM00839">
    <property type="entry name" value="ELFV_dehydrog"/>
    <property type="match status" value="1"/>
</dbReference>
<dbReference type="SUPFAM" id="SSF53223">
    <property type="entry name" value="Aminoacid dehydrogenase-like, N-terminal domain"/>
    <property type="match status" value="1"/>
</dbReference>
<dbReference type="InterPro" id="IPR036291">
    <property type="entry name" value="NAD(P)-bd_dom_sf"/>
</dbReference>
<proteinExistence type="inferred from homology"/>
<dbReference type="PIRSF" id="PIRSF000185">
    <property type="entry name" value="Glu_DH"/>
    <property type="match status" value="1"/>
</dbReference>
<dbReference type="InterPro" id="IPR050724">
    <property type="entry name" value="Glu_Leu_Phe_Val_DH"/>
</dbReference>
<dbReference type="Pfam" id="PF00208">
    <property type="entry name" value="ELFV_dehydrog"/>
    <property type="match status" value="1"/>
</dbReference>
<protein>
    <recommendedName>
        <fullName evidence="6">Glutamate dehydrogenase</fullName>
    </recommendedName>
</protein>
<dbReference type="InterPro" id="IPR006097">
    <property type="entry name" value="Glu/Leu/Phe/Val/Trp_DH_dimer"/>
</dbReference>
<reference evidence="9 10" key="1">
    <citation type="submission" date="2020-03" db="EMBL/GenBank/DDBJ databases">
        <title>Alteromonas ponticola sp. nov., isolated from seawater.</title>
        <authorList>
            <person name="Yoon J.-H."/>
            <person name="Kim Y.-O."/>
        </authorList>
    </citation>
    <scope>NUCLEOTIDE SEQUENCE [LARGE SCALE GENOMIC DNA]</scope>
    <source>
        <strain evidence="9 10">MYP5</strain>
    </source>
</reference>
<keyword evidence="10" id="KW-1185">Reference proteome</keyword>
<evidence type="ECO:0000256" key="4">
    <source>
        <dbReference type="ARBA" id="ARBA00023002"/>
    </source>
</evidence>
<comment type="catalytic activity">
    <reaction evidence="5">
        <text>L-glutamate + NADP(+) + H2O = 2-oxoglutarate + NH4(+) + NADPH + H(+)</text>
        <dbReference type="Rhea" id="RHEA:11612"/>
        <dbReference type="ChEBI" id="CHEBI:15377"/>
        <dbReference type="ChEBI" id="CHEBI:15378"/>
        <dbReference type="ChEBI" id="CHEBI:16810"/>
        <dbReference type="ChEBI" id="CHEBI:28938"/>
        <dbReference type="ChEBI" id="CHEBI:29985"/>
        <dbReference type="ChEBI" id="CHEBI:57783"/>
        <dbReference type="ChEBI" id="CHEBI:58349"/>
        <dbReference type="EC" id="1.4.1.4"/>
    </reaction>
</comment>
<dbReference type="Gene3D" id="1.10.285.10">
    <property type="entry name" value="Glutamate Dehydrogenase, chain A, domain 3"/>
    <property type="match status" value="2"/>
</dbReference>
<dbReference type="Gene3D" id="3.40.50.10860">
    <property type="entry name" value="Leucine Dehydrogenase, chain A, domain 1"/>
    <property type="match status" value="1"/>
</dbReference>